<dbReference type="CDD" id="cd00093">
    <property type="entry name" value="HTH_XRE"/>
    <property type="match status" value="1"/>
</dbReference>
<dbReference type="SMART" id="SM00530">
    <property type="entry name" value="HTH_XRE"/>
    <property type="match status" value="1"/>
</dbReference>
<accession>A0A7W2HKM6</accession>
<organism evidence="3 4">
    <name type="scientific">Streptomyces himalayensis subsp. aureolus</name>
    <dbReference type="NCBI Taxonomy" id="2758039"/>
    <lineage>
        <taxon>Bacteria</taxon>
        <taxon>Bacillati</taxon>
        <taxon>Actinomycetota</taxon>
        <taxon>Actinomycetes</taxon>
        <taxon>Kitasatosporales</taxon>
        <taxon>Streptomycetaceae</taxon>
        <taxon>Streptomyces</taxon>
        <taxon>Streptomyces himalayensis</taxon>
    </lineage>
</organism>
<dbReference type="Gene3D" id="3.40.190.290">
    <property type="match status" value="1"/>
</dbReference>
<protein>
    <submittedName>
        <fullName evidence="3">Helix-turn-helix domain-containing protein</fullName>
    </submittedName>
</protein>
<sequence>MRSDKPPSPARAGCRRFRVFRMLPRLARFLAMSGERIRRLREERGWSQRELAEKAAVSRQLIGALESGRHTPAVDAALRLAGVLGTTVEALFAPAADEAEAVPVLAGAPSSGPAVVARVGATQVYAVVDPATGLDAWASADAVADRGRLRMLHPVEQDVFVVLGCDPAVGLAAAMLRARGHAIVAVHGSSAQAIEALEAGRAHAACVHGPADSLPRPAASAVGWRLGSWQVGLAAPDDHSPVALEDVAAGRMPLVRREASTSSQHSLERALARLGVSLDASGGTVAAGHLDAARHAAAGHGAAVTMTAAAAAFALPFTPIEEHQVVLWVGQQWGAHPAARALGDLLADRAYTSRLAVIGGYDQLTSCGTTL</sequence>
<evidence type="ECO:0000256" key="1">
    <source>
        <dbReference type="ARBA" id="ARBA00023125"/>
    </source>
</evidence>
<dbReference type="Gene3D" id="1.10.260.40">
    <property type="entry name" value="lambda repressor-like DNA-binding domains"/>
    <property type="match status" value="1"/>
</dbReference>
<dbReference type="SUPFAM" id="SSF53850">
    <property type="entry name" value="Periplasmic binding protein-like II"/>
    <property type="match status" value="1"/>
</dbReference>
<evidence type="ECO:0000259" key="2">
    <source>
        <dbReference type="PROSITE" id="PS50943"/>
    </source>
</evidence>
<keyword evidence="4" id="KW-1185">Reference proteome</keyword>
<evidence type="ECO:0000313" key="4">
    <source>
        <dbReference type="Proteomes" id="UP000586976"/>
    </source>
</evidence>
<dbReference type="PROSITE" id="PS50943">
    <property type="entry name" value="HTH_CROC1"/>
    <property type="match status" value="1"/>
</dbReference>
<dbReference type="EMBL" id="JACEQY010000089">
    <property type="protein sequence ID" value="MBA4867074.1"/>
    <property type="molecule type" value="Genomic_DNA"/>
</dbReference>
<reference evidence="3 4" key="1">
    <citation type="submission" date="2020-07" db="EMBL/GenBank/DDBJ databases">
        <title>Streptomyces isolated from Indian soil.</title>
        <authorList>
            <person name="Mandal S."/>
            <person name="Maiti P.K."/>
        </authorList>
    </citation>
    <scope>NUCLEOTIDE SEQUENCE [LARGE SCALE GENOMIC DNA]</scope>
    <source>
        <strain evidence="3 4">PSKA54</strain>
    </source>
</reference>
<proteinExistence type="predicted"/>
<dbReference type="PANTHER" id="PTHR46558">
    <property type="entry name" value="TRACRIPTIONAL REGULATORY PROTEIN-RELATED-RELATED"/>
    <property type="match status" value="1"/>
</dbReference>
<gene>
    <name evidence="3" type="ORF">H1V43_38485</name>
</gene>
<dbReference type="SUPFAM" id="SSF47413">
    <property type="entry name" value="lambda repressor-like DNA-binding domains"/>
    <property type="match status" value="1"/>
</dbReference>
<dbReference type="Proteomes" id="UP000586976">
    <property type="component" value="Unassembled WGS sequence"/>
</dbReference>
<dbReference type="Pfam" id="PF01381">
    <property type="entry name" value="HTH_3"/>
    <property type="match status" value="1"/>
</dbReference>
<feature type="domain" description="HTH cro/C1-type" evidence="2">
    <location>
        <begin position="37"/>
        <end position="91"/>
    </location>
</feature>
<keyword evidence="1" id="KW-0238">DNA-binding</keyword>
<dbReference type="InterPro" id="IPR010982">
    <property type="entry name" value="Lambda_DNA-bd_dom_sf"/>
</dbReference>
<name>A0A7W2HKM6_9ACTN</name>
<comment type="caution">
    <text evidence="3">The sequence shown here is derived from an EMBL/GenBank/DDBJ whole genome shotgun (WGS) entry which is preliminary data.</text>
</comment>
<dbReference type="InterPro" id="IPR001387">
    <property type="entry name" value="Cro/C1-type_HTH"/>
</dbReference>
<dbReference type="AlphaFoldDB" id="A0A7W2HKM6"/>
<dbReference type="GO" id="GO:0003677">
    <property type="term" value="F:DNA binding"/>
    <property type="evidence" value="ECO:0007669"/>
    <property type="project" value="UniProtKB-KW"/>
</dbReference>
<dbReference type="Pfam" id="PF12727">
    <property type="entry name" value="PBP_like"/>
    <property type="match status" value="1"/>
</dbReference>
<dbReference type="InterPro" id="IPR024370">
    <property type="entry name" value="PBP_domain"/>
</dbReference>
<evidence type="ECO:0000313" key="3">
    <source>
        <dbReference type="EMBL" id="MBA4867074.1"/>
    </source>
</evidence>
<dbReference type="PANTHER" id="PTHR46558:SF4">
    <property type="entry name" value="DNA-BIDING PHAGE PROTEIN"/>
    <property type="match status" value="1"/>
</dbReference>